<organism evidence="1">
    <name type="scientific">Solanum chacoense</name>
    <name type="common">Chaco potato</name>
    <dbReference type="NCBI Taxonomy" id="4108"/>
    <lineage>
        <taxon>Eukaryota</taxon>
        <taxon>Viridiplantae</taxon>
        <taxon>Streptophyta</taxon>
        <taxon>Embryophyta</taxon>
        <taxon>Tracheophyta</taxon>
        <taxon>Spermatophyta</taxon>
        <taxon>Magnoliopsida</taxon>
        <taxon>eudicotyledons</taxon>
        <taxon>Gunneridae</taxon>
        <taxon>Pentapetalae</taxon>
        <taxon>asterids</taxon>
        <taxon>lamiids</taxon>
        <taxon>Solanales</taxon>
        <taxon>Solanaceae</taxon>
        <taxon>Solanoideae</taxon>
        <taxon>Solaneae</taxon>
        <taxon>Solanum</taxon>
    </lineage>
</organism>
<dbReference type="AlphaFoldDB" id="A0A0V0HKZ4"/>
<protein>
    <submittedName>
        <fullName evidence="1">Putative ovule protein</fullName>
    </submittedName>
</protein>
<proteinExistence type="predicted"/>
<evidence type="ECO:0000313" key="1">
    <source>
        <dbReference type="EMBL" id="JAP21109.1"/>
    </source>
</evidence>
<accession>A0A0V0HKZ4</accession>
<name>A0A0V0HKZ4_SOLCH</name>
<reference evidence="1" key="1">
    <citation type="submission" date="2015-12" db="EMBL/GenBank/DDBJ databases">
        <title>Gene expression during late stages of embryo sac development: a critical building block for successful pollen-pistil interactions.</title>
        <authorList>
            <person name="Liu Y."/>
            <person name="Joly V."/>
            <person name="Sabar M."/>
            <person name="Matton D.P."/>
        </authorList>
    </citation>
    <scope>NUCLEOTIDE SEQUENCE</scope>
</reference>
<dbReference type="EMBL" id="GEDG01018067">
    <property type="protein sequence ID" value="JAP21109.1"/>
    <property type="molecule type" value="Transcribed_RNA"/>
</dbReference>
<sequence>MSWLALPTNFTPINMYLFLDQFRKVKFDECCEVTKWTQCKYSHFSTRGDKSELVQVAAVFSTKKN</sequence>